<organism evidence="2 3">
    <name type="scientific">Cercospora beticola</name>
    <name type="common">Sugarbeet leaf spot fungus</name>
    <dbReference type="NCBI Taxonomy" id="122368"/>
    <lineage>
        <taxon>Eukaryota</taxon>
        <taxon>Fungi</taxon>
        <taxon>Dikarya</taxon>
        <taxon>Ascomycota</taxon>
        <taxon>Pezizomycotina</taxon>
        <taxon>Dothideomycetes</taxon>
        <taxon>Dothideomycetidae</taxon>
        <taxon>Mycosphaerellales</taxon>
        <taxon>Mycosphaerellaceae</taxon>
        <taxon>Cercospora</taxon>
    </lineage>
</organism>
<evidence type="ECO:0000313" key="2">
    <source>
        <dbReference type="EMBL" id="PIA92650.1"/>
    </source>
</evidence>
<protein>
    <submittedName>
        <fullName evidence="2">Uncharacterized protein</fullName>
    </submittedName>
</protein>
<dbReference type="OrthoDB" id="26203at2759"/>
<accession>A0A2G5HJE4</accession>
<reference evidence="2 3" key="1">
    <citation type="submission" date="2015-10" db="EMBL/GenBank/DDBJ databases">
        <title>The cercosporin biosynthetic gene cluster was horizontally transferred to several fungal lineages and shown to be expanded in Cercospora beticola based on microsynteny with recipient genomes.</title>
        <authorList>
            <person name="De Jonge R."/>
            <person name="Ebert M.K."/>
            <person name="Suttle J.C."/>
            <person name="Jurick Ii W.M."/>
            <person name="Secor G.A."/>
            <person name="Thomma B.P."/>
            <person name="Van De Peer Y."/>
            <person name="Bolton M.D."/>
        </authorList>
    </citation>
    <scope>NUCLEOTIDE SEQUENCE [LARGE SCALE GENOMIC DNA]</scope>
    <source>
        <strain evidence="2 3">09-40</strain>
    </source>
</reference>
<comment type="caution">
    <text evidence="2">The sequence shown here is derived from an EMBL/GenBank/DDBJ whole genome shotgun (WGS) entry which is preliminary data.</text>
</comment>
<name>A0A2G5HJE4_CERBT</name>
<sequence length="95" mass="10641">MPSIRAQRRPSMTSEHQYMCNPQHARNSHPSVGENRDASRKGATQLPSSVELLVAMAVRNLHGRDVNSARTARVVIYVFDDMLLSSMTIFVEVSE</sequence>
<proteinExistence type="predicted"/>
<feature type="region of interest" description="Disordered" evidence="1">
    <location>
        <begin position="1"/>
        <end position="44"/>
    </location>
</feature>
<evidence type="ECO:0000313" key="3">
    <source>
        <dbReference type="Proteomes" id="UP000230605"/>
    </source>
</evidence>
<dbReference type="EMBL" id="LKMD01000105">
    <property type="protein sequence ID" value="PIA92650.1"/>
    <property type="molecule type" value="Genomic_DNA"/>
</dbReference>
<dbReference type="AlphaFoldDB" id="A0A2G5HJE4"/>
<dbReference type="Proteomes" id="UP000230605">
    <property type="component" value="Chromosome 4"/>
</dbReference>
<gene>
    <name evidence="2" type="ORF">CB0940_04477</name>
</gene>
<evidence type="ECO:0000256" key="1">
    <source>
        <dbReference type="SAM" id="MobiDB-lite"/>
    </source>
</evidence>